<gene>
    <name evidence="2" type="ORF">DAEQUDRAFT_440565</name>
</gene>
<dbReference type="Proteomes" id="UP000076727">
    <property type="component" value="Unassembled WGS sequence"/>
</dbReference>
<reference evidence="2 3" key="1">
    <citation type="journal article" date="2016" name="Mol. Biol. Evol.">
        <title>Comparative Genomics of Early-Diverging Mushroom-Forming Fungi Provides Insights into the Origins of Lignocellulose Decay Capabilities.</title>
        <authorList>
            <person name="Nagy L.G."/>
            <person name="Riley R."/>
            <person name="Tritt A."/>
            <person name="Adam C."/>
            <person name="Daum C."/>
            <person name="Floudas D."/>
            <person name="Sun H."/>
            <person name="Yadav J.S."/>
            <person name="Pangilinan J."/>
            <person name="Larsson K.H."/>
            <person name="Matsuura K."/>
            <person name="Barry K."/>
            <person name="Labutti K."/>
            <person name="Kuo R."/>
            <person name="Ohm R.A."/>
            <person name="Bhattacharya S.S."/>
            <person name="Shirouzu T."/>
            <person name="Yoshinaga Y."/>
            <person name="Martin F.M."/>
            <person name="Grigoriev I.V."/>
            <person name="Hibbett D.S."/>
        </authorList>
    </citation>
    <scope>NUCLEOTIDE SEQUENCE [LARGE SCALE GENOMIC DNA]</scope>
    <source>
        <strain evidence="2 3">L-15889</strain>
    </source>
</reference>
<proteinExistence type="predicted"/>
<evidence type="ECO:0000313" key="3">
    <source>
        <dbReference type="Proteomes" id="UP000076727"/>
    </source>
</evidence>
<dbReference type="STRING" id="1314783.A0A165NC15"/>
<feature type="compositionally biased region" description="Polar residues" evidence="1">
    <location>
        <begin position="29"/>
        <end position="46"/>
    </location>
</feature>
<feature type="region of interest" description="Disordered" evidence="1">
    <location>
        <begin position="1"/>
        <end position="161"/>
    </location>
</feature>
<name>A0A165NC15_9APHY</name>
<feature type="compositionally biased region" description="Pro residues" evidence="1">
    <location>
        <begin position="131"/>
        <end position="140"/>
    </location>
</feature>
<evidence type="ECO:0000313" key="2">
    <source>
        <dbReference type="EMBL" id="KZT66786.1"/>
    </source>
</evidence>
<dbReference type="EMBL" id="KV429084">
    <property type="protein sequence ID" value="KZT66786.1"/>
    <property type="molecule type" value="Genomic_DNA"/>
</dbReference>
<protein>
    <submittedName>
        <fullName evidence="2">Uncharacterized protein</fullName>
    </submittedName>
</protein>
<feature type="compositionally biased region" description="Low complexity" evidence="1">
    <location>
        <begin position="54"/>
        <end position="89"/>
    </location>
</feature>
<sequence>MRLCRTSRTRARMRMMRKGPAPIAPPNRAQGNPLASPTHLVPSTSRLPAADPGPITRPVAPIAPIARPSGDASGSGSTSPSRRSPSPKGVLGSSALAADDDEVVQAPNRRTVAPGPVGGGWGSPRSSLPDVRPPWGPPGAPSGFGATRPLPPVGHPIWTSNHEWQPSTPFFTNAFTAHNPSPPHSGS</sequence>
<keyword evidence="3" id="KW-1185">Reference proteome</keyword>
<dbReference type="OrthoDB" id="21629at2759"/>
<accession>A0A165NC15</accession>
<feature type="compositionally biased region" description="Basic residues" evidence="1">
    <location>
        <begin position="1"/>
        <end position="17"/>
    </location>
</feature>
<evidence type="ECO:0000256" key="1">
    <source>
        <dbReference type="SAM" id="MobiDB-lite"/>
    </source>
</evidence>
<organism evidence="2 3">
    <name type="scientific">Daedalea quercina L-15889</name>
    <dbReference type="NCBI Taxonomy" id="1314783"/>
    <lineage>
        <taxon>Eukaryota</taxon>
        <taxon>Fungi</taxon>
        <taxon>Dikarya</taxon>
        <taxon>Basidiomycota</taxon>
        <taxon>Agaricomycotina</taxon>
        <taxon>Agaricomycetes</taxon>
        <taxon>Polyporales</taxon>
        <taxon>Fomitopsis</taxon>
    </lineage>
</organism>
<dbReference type="AlphaFoldDB" id="A0A165NC15"/>